<gene>
    <name evidence="2" type="ORF">HII30_07220</name>
</gene>
<feature type="region of interest" description="Disordered" evidence="1">
    <location>
        <begin position="1"/>
        <end position="21"/>
    </location>
</feature>
<keyword evidence="3" id="KW-1185">Reference proteome</keyword>
<name>A0A848M7P0_PAELE</name>
<proteinExistence type="predicted"/>
<sequence>MTADLESEELQTQAEETAKQSLKEKYDIEVEITKSRVLPEHIANEVRLEGHVQGDDKQFFNITVNYETNETSNFSMSPELVEHLREKGYEPFDSKK</sequence>
<comment type="caution">
    <text evidence="2">The sequence shown here is derived from an EMBL/GenBank/DDBJ whole genome shotgun (WGS) entry which is preliminary data.</text>
</comment>
<dbReference type="EMBL" id="JABBPN010000004">
    <property type="protein sequence ID" value="NMO95574.1"/>
    <property type="molecule type" value="Genomic_DNA"/>
</dbReference>
<evidence type="ECO:0000313" key="2">
    <source>
        <dbReference type="EMBL" id="NMO95574.1"/>
    </source>
</evidence>
<accession>A0A848M7P0</accession>
<evidence type="ECO:0000313" key="3">
    <source>
        <dbReference type="Proteomes" id="UP000565468"/>
    </source>
</evidence>
<dbReference type="Proteomes" id="UP000565468">
    <property type="component" value="Unassembled WGS sequence"/>
</dbReference>
<reference evidence="2 3" key="1">
    <citation type="submission" date="2020-04" db="EMBL/GenBank/DDBJ databases">
        <title>Paenibacillus algicola sp. nov., a novel marine bacterium producing alginate lyase.</title>
        <authorList>
            <person name="Huang H."/>
        </authorList>
    </citation>
    <scope>NUCLEOTIDE SEQUENCE [LARGE SCALE GENOMIC DNA]</scope>
    <source>
        <strain evidence="2 3">L7-75</strain>
    </source>
</reference>
<organism evidence="2 3">
    <name type="scientific">Paenibacillus lemnae</name>
    <dbReference type="NCBI Taxonomy" id="1330551"/>
    <lineage>
        <taxon>Bacteria</taxon>
        <taxon>Bacillati</taxon>
        <taxon>Bacillota</taxon>
        <taxon>Bacilli</taxon>
        <taxon>Bacillales</taxon>
        <taxon>Paenibacillaceae</taxon>
        <taxon>Paenibacillus</taxon>
    </lineage>
</organism>
<protein>
    <submittedName>
        <fullName evidence="2">Uncharacterized protein</fullName>
    </submittedName>
</protein>
<dbReference type="AlphaFoldDB" id="A0A848M7P0"/>
<evidence type="ECO:0000256" key="1">
    <source>
        <dbReference type="SAM" id="MobiDB-lite"/>
    </source>
</evidence>